<evidence type="ECO:0000256" key="4">
    <source>
        <dbReference type="ARBA" id="ARBA00022833"/>
    </source>
</evidence>
<proteinExistence type="evidence at transcript level"/>
<dbReference type="Gene3D" id="1.10.565.10">
    <property type="entry name" value="Retinoid X Receptor"/>
    <property type="match status" value="1"/>
</dbReference>
<feature type="compositionally biased region" description="Low complexity" evidence="11">
    <location>
        <begin position="38"/>
        <end position="52"/>
    </location>
</feature>
<protein>
    <submittedName>
        <fullName evidence="14">Hormone receptor 4 isoform X1</fullName>
    </submittedName>
</protein>
<dbReference type="PRINTS" id="PR00047">
    <property type="entry name" value="STROIDFINGER"/>
</dbReference>
<evidence type="ECO:0000256" key="2">
    <source>
        <dbReference type="ARBA" id="ARBA00022723"/>
    </source>
</evidence>
<dbReference type="PRINTS" id="PR00398">
    <property type="entry name" value="STRDHORMONER"/>
</dbReference>
<dbReference type="PANTHER" id="PTHR48092">
    <property type="entry name" value="KNIRPS-RELATED PROTEIN-RELATED"/>
    <property type="match status" value="1"/>
</dbReference>
<evidence type="ECO:0000259" key="13">
    <source>
        <dbReference type="PROSITE" id="PS51843"/>
    </source>
</evidence>
<dbReference type="InterPro" id="IPR001723">
    <property type="entry name" value="Nuclear_hrmn_rcpt"/>
</dbReference>
<dbReference type="Pfam" id="PF00105">
    <property type="entry name" value="zf-C4"/>
    <property type="match status" value="1"/>
</dbReference>
<keyword evidence="5 10" id="KW-0805">Transcription regulation</keyword>
<evidence type="ECO:0000256" key="7">
    <source>
        <dbReference type="ARBA" id="ARBA00023163"/>
    </source>
</evidence>
<evidence type="ECO:0000256" key="10">
    <source>
        <dbReference type="RuleBase" id="RU004334"/>
    </source>
</evidence>
<comment type="similarity">
    <text evidence="10">Belongs to the nuclear hormone receptor family.</text>
</comment>
<dbReference type="OrthoDB" id="6765358at2759"/>
<feature type="region of interest" description="Disordered" evidence="11">
    <location>
        <begin position="115"/>
        <end position="178"/>
    </location>
</feature>
<sequence>MTLTRTPCELDKMSLFQDLKLKRRKVDSRCSSDGESVADTSTSSADLLSRSSPKMADTAMSPPSPDSTPLQLHPPEPTLDNPANRLEESGVFDGGGCGGTTSVIRSLPLIRSYSPPIRPAPPFSPSQPPRPHSSPGRPASISPRASPVIRHTPLLLQPPASPRPSVSSQEPTSSMPMLSPPIPMMSPTMQSRGVIISQQASTFQQNQQVWLKHSRINGVKPELIGGTFPAAPSSDIRPPGSPMSKPVISMPSKQTPSVIMGEAGGVRTMIWSQPSLPSSPTGESQLLATTSSWPQVNNPEESAAQLLLNLGQDRLRPLSRSLIPPCSPTSQFGASPLNMERLWAGDLLQLPINQQTQALNLTSSSPGPSPIVYSPGESKACLVEPCAEQHVDNEEEDQPMICMICEDKATGLHYGIITCEGCKGFFKRTVQNRRVYTCVADGNCEITKTQRNRCQYCRFKKCIEQGMVLQAVREDRMPGGRNSGAVYNLYKVKYKKHKKPSAKQQSKPLEKTLVGLQFKQEQPSNVSSNLVNGTILKTALTNPSEVIRLRQRLDSAVSSSRDRAFTVEYAVSMIKILVECDEFQSIATLHNLDELLDHRTDLGEKLCNIGDSIVYKLVQWTKRLPFYLELPVDVHTRLLTHKWHDLLVLTTCAFQAINKPNAAGGRGTPVGEAEFNQEVDSNLLTLKNCLASMMGREVTMDQLREDVGLMIERITHVAIMFRQIKLTMEEYVCLKAIIMLNQARPSSSSGPSEMEIIHERYMTCLRIYTQHMYPHQPTRFQDLIVKLPEVIQSAATLLLESKMFYVPFLLNSALQR</sequence>
<organism evidence="14">
    <name type="scientific">Leptinotarsa decemlineata</name>
    <name type="common">Colorado potato beetle</name>
    <name type="synonym">Doryphora decemlineata</name>
    <dbReference type="NCBI Taxonomy" id="7539"/>
    <lineage>
        <taxon>Eukaryota</taxon>
        <taxon>Metazoa</taxon>
        <taxon>Ecdysozoa</taxon>
        <taxon>Arthropoda</taxon>
        <taxon>Hexapoda</taxon>
        <taxon>Insecta</taxon>
        <taxon>Pterygota</taxon>
        <taxon>Neoptera</taxon>
        <taxon>Endopterygota</taxon>
        <taxon>Coleoptera</taxon>
        <taxon>Polyphaga</taxon>
        <taxon>Cucujiformia</taxon>
        <taxon>Chrysomeloidea</taxon>
        <taxon>Chrysomelidae</taxon>
        <taxon>Chrysomelinae</taxon>
        <taxon>Doryphorini</taxon>
        <taxon>Leptinotarsa</taxon>
    </lineage>
</organism>
<keyword evidence="8 10" id="KW-0675">Receptor</keyword>
<name>A0A291NL64_LEPDE</name>
<dbReference type="InterPro" id="IPR050200">
    <property type="entry name" value="Nuclear_hormone_rcpt_NR3"/>
</dbReference>
<accession>A0A291NL64</accession>
<dbReference type="PROSITE" id="PS00031">
    <property type="entry name" value="NUCLEAR_REC_DBD_1"/>
    <property type="match status" value="1"/>
</dbReference>
<dbReference type="SUPFAM" id="SSF48508">
    <property type="entry name" value="Nuclear receptor ligand-binding domain"/>
    <property type="match status" value="1"/>
</dbReference>
<feature type="compositionally biased region" description="Pro residues" evidence="11">
    <location>
        <begin position="62"/>
        <end position="77"/>
    </location>
</feature>
<dbReference type="PROSITE" id="PS51030">
    <property type="entry name" value="NUCLEAR_REC_DBD_2"/>
    <property type="match status" value="1"/>
</dbReference>
<evidence type="ECO:0000256" key="3">
    <source>
        <dbReference type="ARBA" id="ARBA00022771"/>
    </source>
</evidence>
<dbReference type="GO" id="GO:0005634">
    <property type="term" value="C:nucleus"/>
    <property type="evidence" value="ECO:0007669"/>
    <property type="project" value="UniProtKB-SubCell"/>
</dbReference>
<keyword evidence="9 10" id="KW-0539">Nucleus</keyword>
<dbReference type="SUPFAM" id="SSF57716">
    <property type="entry name" value="Glucocorticoid receptor-like (DNA-binding domain)"/>
    <property type="match status" value="1"/>
</dbReference>
<dbReference type="CDD" id="cd07168">
    <property type="entry name" value="NR_DBD_DHR4_like"/>
    <property type="match status" value="1"/>
</dbReference>
<evidence type="ECO:0000256" key="8">
    <source>
        <dbReference type="ARBA" id="ARBA00023170"/>
    </source>
</evidence>
<evidence type="ECO:0000259" key="12">
    <source>
        <dbReference type="PROSITE" id="PS51030"/>
    </source>
</evidence>
<dbReference type="GO" id="GO:0043565">
    <property type="term" value="F:sequence-specific DNA binding"/>
    <property type="evidence" value="ECO:0007669"/>
    <property type="project" value="InterPro"/>
</dbReference>
<dbReference type="SMART" id="SM00399">
    <property type="entry name" value="ZnF_C4"/>
    <property type="match status" value="1"/>
</dbReference>
<keyword evidence="7 10" id="KW-0804">Transcription</keyword>
<dbReference type="InterPro" id="IPR001628">
    <property type="entry name" value="Znf_hrmn_rcpt"/>
</dbReference>
<dbReference type="Pfam" id="PF00104">
    <property type="entry name" value="Hormone_recep"/>
    <property type="match status" value="1"/>
</dbReference>
<evidence type="ECO:0000256" key="5">
    <source>
        <dbReference type="ARBA" id="ARBA00023015"/>
    </source>
</evidence>
<feature type="domain" description="Nuclear receptor" evidence="12">
    <location>
        <begin position="399"/>
        <end position="474"/>
    </location>
</feature>
<dbReference type="Gene3D" id="3.30.50.10">
    <property type="entry name" value="Erythroid Transcription Factor GATA-1, subunit A"/>
    <property type="match status" value="1"/>
</dbReference>
<dbReference type="PROSITE" id="PS51843">
    <property type="entry name" value="NR_LBD"/>
    <property type="match status" value="1"/>
</dbReference>
<dbReference type="InterPro" id="IPR035500">
    <property type="entry name" value="NHR-like_dom_sf"/>
</dbReference>
<evidence type="ECO:0000256" key="6">
    <source>
        <dbReference type="ARBA" id="ARBA00023125"/>
    </source>
</evidence>
<dbReference type="GO" id="GO:0035556">
    <property type="term" value="P:intracellular signal transduction"/>
    <property type="evidence" value="ECO:0007669"/>
    <property type="project" value="UniProtKB-ARBA"/>
</dbReference>
<keyword evidence="4 10" id="KW-0862">Zinc</keyword>
<evidence type="ECO:0000256" key="11">
    <source>
        <dbReference type="SAM" id="MobiDB-lite"/>
    </source>
</evidence>
<feature type="compositionally biased region" description="Pro residues" evidence="11">
    <location>
        <begin position="116"/>
        <end position="132"/>
    </location>
</feature>
<feature type="region of interest" description="Disordered" evidence="11">
    <location>
        <begin position="229"/>
        <end position="253"/>
    </location>
</feature>
<dbReference type="InterPro" id="IPR000536">
    <property type="entry name" value="Nucl_hrmn_rcpt_lig-bd"/>
</dbReference>
<feature type="region of interest" description="Disordered" evidence="11">
    <location>
        <begin position="24"/>
        <end position="99"/>
    </location>
</feature>
<evidence type="ECO:0000256" key="9">
    <source>
        <dbReference type="ARBA" id="ARBA00023242"/>
    </source>
</evidence>
<keyword evidence="6 10" id="KW-0238">DNA-binding</keyword>
<dbReference type="GO" id="GO:0008270">
    <property type="term" value="F:zinc ion binding"/>
    <property type="evidence" value="ECO:0007669"/>
    <property type="project" value="UniProtKB-KW"/>
</dbReference>
<reference evidence="14" key="1">
    <citation type="submission" date="2016-09" db="EMBL/GenBank/DDBJ databases">
        <title>Involvement of HR4 and E74 in the regulation of pupation in Leptinotarsa decemlineata.</title>
        <authorList>
            <person name="Xu Q."/>
        </authorList>
    </citation>
    <scope>NUCLEOTIDE SEQUENCE</scope>
</reference>
<evidence type="ECO:0000256" key="1">
    <source>
        <dbReference type="ARBA" id="ARBA00004123"/>
    </source>
</evidence>
<evidence type="ECO:0000313" key="14">
    <source>
        <dbReference type="EMBL" id="ATI99807.1"/>
    </source>
</evidence>
<dbReference type="SMART" id="SM00430">
    <property type="entry name" value="HOLI"/>
    <property type="match status" value="1"/>
</dbReference>
<comment type="subcellular location">
    <subcellularLocation>
        <location evidence="1 10">Nucleus</location>
    </subcellularLocation>
</comment>
<dbReference type="FunFam" id="3.30.50.10:FF:000006">
    <property type="entry name" value="Nuclear receptor subfamily 5 group A member"/>
    <property type="match status" value="1"/>
</dbReference>
<keyword evidence="3 10" id="KW-0863">Zinc-finger</keyword>
<keyword evidence="2 10" id="KW-0479">Metal-binding</keyword>
<feature type="domain" description="NR LBD" evidence="13">
    <location>
        <begin position="581"/>
        <end position="816"/>
    </location>
</feature>
<gene>
    <name evidence="14" type="primary">HR4X1</name>
</gene>
<dbReference type="GO" id="GO:0000981">
    <property type="term" value="F:DNA-binding transcription factor activity, RNA polymerase II-specific"/>
    <property type="evidence" value="ECO:0007669"/>
    <property type="project" value="UniProtKB-ARBA"/>
</dbReference>
<dbReference type="AlphaFoldDB" id="A0A291NL64"/>
<dbReference type="InterPro" id="IPR013088">
    <property type="entry name" value="Znf_NHR/GATA"/>
</dbReference>
<dbReference type="EMBL" id="KX947288">
    <property type="protein sequence ID" value="ATI99807.1"/>
    <property type="molecule type" value="mRNA"/>
</dbReference>
<dbReference type="FunFam" id="1.10.565.10:FF:000034">
    <property type="entry name" value="Hormone receptor 4, isoform J"/>
    <property type="match status" value="1"/>
</dbReference>